<evidence type="ECO:0000256" key="1">
    <source>
        <dbReference type="SAM" id="SignalP"/>
    </source>
</evidence>
<feature type="chain" id="PRO_5029442669" description="Peptidase A1 domain-containing protein" evidence="1">
    <location>
        <begin position="20"/>
        <end position="406"/>
    </location>
</feature>
<reference evidence="3 4" key="1">
    <citation type="submission" date="2020-04" db="EMBL/GenBank/DDBJ databases">
        <title>Perkinsus olseni comparative genomics.</title>
        <authorList>
            <person name="Bogema D.R."/>
        </authorList>
    </citation>
    <scope>NUCLEOTIDE SEQUENCE [LARGE SCALE GENOMIC DNA]</scope>
    <source>
        <strain evidence="3">00978-12</strain>
    </source>
</reference>
<gene>
    <name evidence="3" type="ORF">FOZ60_005498</name>
</gene>
<keyword evidence="1" id="KW-0732">Signal</keyword>
<dbReference type="InterPro" id="IPR033121">
    <property type="entry name" value="PEPTIDASE_A1"/>
</dbReference>
<dbReference type="EMBL" id="JABANP010000023">
    <property type="protein sequence ID" value="KAF4695175.1"/>
    <property type="molecule type" value="Genomic_DNA"/>
</dbReference>
<dbReference type="Pfam" id="PF00026">
    <property type="entry name" value="Asp"/>
    <property type="match status" value="1"/>
</dbReference>
<evidence type="ECO:0000259" key="2">
    <source>
        <dbReference type="PROSITE" id="PS51767"/>
    </source>
</evidence>
<dbReference type="InterPro" id="IPR021109">
    <property type="entry name" value="Peptidase_aspartic_dom_sf"/>
</dbReference>
<feature type="signal peptide" evidence="1">
    <location>
        <begin position="1"/>
        <end position="19"/>
    </location>
</feature>
<proteinExistence type="predicted"/>
<dbReference type="OrthoDB" id="416797at2759"/>
<accession>A0A7J6PGD3</accession>
<evidence type="ECO:0000313" key="3">
    <source>
        <dbReference type="EMBL" id="KAF4695175.1"/>
    </source>
</evidence>
<comment type="caution">
    <text evidence="3">The sequence shown here is derived from an EMBL/GenBank/DDBJ whole genome shotgun (WGS) entry which is preliminary data.</text>
</comment>
<dbReference type="SUPFAM" id="SSF50630">
    <property type="entry name" value="Acid proteases"/>
    <property type="match status" value="1"/>
</dbReference>
<protein>
    <recommendedName>
        <fullName evidence="2">Peptidase A1 domain-containing protein</fullName>
    </recommendedName>
</protein>
<organism evidence="3 4">
    <name type="scientific">Perkinsus olseni</name>
    <name type="common">Perkinsus atlanticus</name>
    <dbReference type="NCBI Taxonomy" id="32597"/>
    <lineage>
        <taxon>Eukaryota</taxon>
        <taxon>Sar</taxon>
        <taxon>Alveolata</taxon>
        <taxon>Perkinsozoa</taxon>
        <taxon>Perkinsea</taxon>
        <taxon>Perkinsida</taxon>
        <taxon>Perkinsidae</taxon>
        <taxon>Perkinsus</taxon>
    </lineage>
</organism>
<name>A0A7J6PGD3_PEROL</name>
<evidence type="ECO:0000313" key="4">
    <source>
        <dbReference type="Proteomes" id="UP000541610"/>
    </source>
</evidence>
<dbReference type="PROSITE" id="PS51767">
    <property type="entry name" value="PEPTIDASE_A1"/>
    <property type="match status" value="1"/>
</dbReference>
<dbReference type="Gene3D" id="2.40.70.10">
    <property type="entry name" value="Acid Proteases"/>
    <property type="match status" value="2"/>
</dbReference>
<feature type="domain" description="Peptidase A1" evidence="2">
    <location>
        <begin position="29"/>
        <end position="376"/>
    </location>
</feature>
<dbReference type="Proteomes" id="UP000541610">
    <property type="component" value="Unassembled WGS sequence"/>
</dbReference>
<dbReference type="AlphaFoldDB" id="A0A7J6PGD3"/>
<sequence>MRILISAAPLGACIAFVEAVPISLLIADEYVPLTVDGQQLKFRVDSGSARSFAIYGPSYEALMGRGSCSRITSGCYFCPPDNPCDDILSRKRWKTTFGDGDEFEYVQHNVTLIIANKTVHGFKFGLAINYSTVRGKEVDMYGLLGLSFGRSGVPETFLEQLQKRQVISNLTYSIRADGQGPLISGNLTLDDNSAFGVPPLPLSRHARLFKGLIIQVWSLTLLDSHGDPLTQQRSVDVQTEHTSAVALVDSGATALDVSDADFKSMVKITVNALRRHCRRLYLPDTGQIIWQDAETGIYTIKTLAVPYLPTLVYSVGEHPDRMEIRIQPKHYVSGCDTVSCQLDITLTPHGYICLGHPLFRAYDVKFDLSNYQLYVAPHGVNFASATRPRFIQPEISKLSLPERPSE</sequence>